<dbReference type="InParanoid" id="A0A0D0E9E7"/>
<organism evidence="2 3">
    <name type="scientific">Paxillus rubicundulus Ve08.2h10</name>
    <dbReference type="NCBI Taxonomy" id="930991"/>
    <lineage>
        <taxon>Eukaryota</taxon>
        <taxon>Fungi</taxon>
        <taxon>Dikarya</taxon>
        <taxon>Basidiomycota</taxon>
        <taxon>Agaricomycotina</taxon>
        <taxon>Agaricomycetes</taxon>
        <taxon>Agaricomycetidae</taxon>
        <taxon>Boletales</taxon>
        <taxon>Paxilineae</taxon>
        <taxon>Paxillaceae</taxon>
        <taxon>Paxillus</taxon>
    </lineage>
</organism>
<feature type="region of interest" description="Disordered" evidence="1">
    <location>
        <begin position="62"/>
        <end position="88"/>
    </location>
</feature>
<sequence>MAIIFSAAVACFGFSDGRPPFNKDCRFAHPETVLDVCGGLVVISPMPRKRTDHLEMDCRLKNRPNVSKMDPPPHKGPAISKPTVLPHK</sequence>
<accession>A0A0D0E9E7</accession>
<proteinExistence type="predicted"/>
<protein>
    <submittedName>
        <fullName evidence="2">Uncharacterized protein</fullName>
    </submittedName>
</protein>
<name>A0A0D0E9E7_9AGAM</name>
<dbReference type="Proteomes" id="UP000054538">
    <property type="component" value="Unassembled WGS sequence"/>
</dbReference>
<keyword evidence="3" id="KW-1185">Reference proteome</keyword>
<gene>
    <name evidence="2" type="ORF">PAXRUDRAFT_826738</name>
</gene>
<evidence type="ECO:0000313" key="3">
    <source>
        <dbReference type="Proteomes" id="UP000054538"/>
    </source>
</evidence>
<evidence type="ECO:0000256" key="1">
    <source>
        <dbReference type="SAM" id="MobiDB-lite"/>
    </source>
</evidence>
<reference evidence="3" key="2">
    <citation type="submission" date="2015-01" db="EMBL/GenBank/DDBJ databases">
        <title>Evolutionary Origins and Diversification of the Mycorrhizal Mutualists.</title>
        <authorList>
            <consortium name="DOE Joint Genome Institute"/>
            <consortium name="Mycorrhizal Genomics Consortium"/>
            <person name="Kohler A."/>
            <person name="Kuo A."/>
            <person name="Nagy L.G."/>
            <person name="Floudas D."/>
            <person name="Copeland A."/>
            <person name="Barry K.W."/>
            <person name="Cichocki N."/>
            <person name="Veneault-Fourrey C."/>
            <person name="LaButti K."/>
            <person name="Lindquist E.A."/>
            <person name="Lipzen A."/>
            <person name="Lundell T."/>
            <person name="Morin E."/>
            <person name="Murat C."/>
            <person name="Riley R."/>
            <person name="Ohm R."/>
            <person name="Sun H."/>
            <person name="Tunlid A."/>
            <person name="Henrissat B."/>
            <person name="Grigoriev I.V."/>
            <person name="Hibbett D.S."/>
            <person name="Martin F."/>
        </authorList>
    </citation>
    <scope>NUCLEOTIDE SEQUENCE [LARGE SCALE GENOMIC DNA]</scope>
    <source>
        <strain evidence="3">Ve08.2h10</strain>
    </source>
</reference>
<reference evidence="2 3" key="1">
    <citation type="submission" date="2014-04" db="EMBL/GenBank/DDBJ databases">
        <authorList>
            <consortium name="DOE Joint Genome Institute"/>
            <person name="Kuo A."/>
            <person name="Kohler A."/>
            <person name="Jargeat P."/>
            <person name="Nagy L.G."/>
            <person name="Floudas D."/>
            <person name="Copeland A."/>
            <person name="Barry K.W."/>
            <person name="Cichocki N."/>
            <person name="Veneault-Fourrey C."/>
            <person name="LaButti K."/>
            <person name="Lindquist E.A."/>
            <person name="Lipzen A."/>
            <person name="Lundell T."/>
            <person name="Morin E."/>
            <person name="Murat C."/>
            <person name="Sun H."/>
            <person name="Tunlid A."/>
            <person name="Henrissat B."/>
            <person name="Grigoriev I.V."/>
            <person name="Hibbett D.S."/>
            <person name="Martin F."/>
            <person name="Nordberg H.P."/>
            <person name="Cantor M.N."/>
            <person name="Hua S.X."/>
        </authorList>
    </citation>
    <scope>NUCLEOTIDE SEQUENCE [LARGE SCALE GENOMIC DNA]</scope>
    <source>
        <strain evidence="2 3">Ve08.2h10</strain>
    </source>
</reference>
<dbReference type="AlphaFoldDB" id="A0A0D0E9E7"/>
<dbReference type="HOGENOM" id="CLU_2469757_0_0_1"/>
<evidence type="ECO:0000313" key="2">
    <source>
        <dbReference type="EMBL" id="KIK95715.1"/>
    </source>
</evidence>
<dbReference type="EMBL" id="KN825025">
    <property type="protein sequence ID" value="KIK95715.1"/>
    <property type="molecule type" value="Genomic_DNA"/>
</dbReference>